<evidence type="ECO:0000259" key="5">
    <source>
        <dbReference type="PROSITE" id="PS50931"/>
    </source>
</evidence>
<evidence type="ECO:0000313" key="7">
    <source>
        <dbReference type="Proteomes" id="UP000286482"/>
    </source>
</evidence>
<evidence type="ECO:0000256" key="1">
    <source>
        <dbReference type="ARBA" id="ARBA00009437"/>
    </source>
</evidence>
<evidence type="ECO:0000256" key="2">
    <source>
        <dbReference type="ARBA" id="ARBA00023015"/>
    </source>
</evidence>
<dbReference type="SUPFAM" id="SSF53850">
    <property type="entry name" value="Periplasmic binding protein-like II"/>
    <property type="match status" value="1"/>
</dbReference>
<organism evidence="6 7">
    <name type="scientific">Alginatibacterium sediminis</name>
    <dbReference type="NCBI Taxonomy" id="2164068"/>
    <lineage>
        <taxon>Bacteria</taxon>
        <taxon>Pseudomonadati</taxon>
        <taxon>Pseudomonadota</taxon>
        <taxon>Gammaproteobacteria</taxon>
        <taxon>Alteromonadales</taxon>
        <taxon>Alteromonadaceae</taxon>
        <taxon>Alginatibacterium</taxon>
    </lineage>
</organism>
<dbReference type="OrthoDB" id="5877876at2"/>
<name>A0A420ED41_9ALTE</name>
<keyword evidence="4" id="KW-0804">Transcription</keyword>
<protein>
    <submittedName>
        <fullName evidence="6">LysR family transcriptional regulator</fullName>
    </submittedName>
</protein>
<dbReference type="RefSeq" id="WP_120354728.1">
    <property type="nucleotide sequence ID" value="NZ_RAQO01000005.1"/>
</dbReference>
<dbReference type="Proteomes" id="UP000286482">
    <property type="component" value="Unassembled WGS sequence"/>
</dbReference>
<comment type="caution">
    <text evidence="6">The sequence shown here is derived from an EMBL/GenBank/DDBJ whole genome shotgun (WGS) entry which is preliminary data.</text>
</comment>
<dbReference type="PANTHER" id="PTHR30126:SF91">
    <property type="entry name" value="LYSR FAMILY TRANSCRIPTIONAL REGULATOR"/>
    <property type="match status" value="1"/>
</dbReference>
<dbReference type="PROSITE" id="PS50931">
    <property type="entry name" value="HTH_LYSR"/>
    <property type="match status" value="1"/>
</dbReference>
<dbReference type="CDD" id="cd05466">
    <property type="entry name" value="PBP2_LTTR_substrate"/>
    <property type="match status" value="1"/>
</dbReference>
<dbReference type="InterPro" id="IPR036390">
    <property type="entry name" value="WH_DNA-bd_sf"/>
</dbReference>
<keyword evidence="3" id="KW-0238">DNA-binding</keyword>
<sequence>MKFSLEQLQAFVYVYEQRSFSKAAIKLERHRTTVGQVIANLEDIVAVDLFERTPRWVEPTEEAHLLYHYAKQTLSQAGAFDKIALSLAYGGLESVTIAYSSFIPLGGIASIREQLALDYPNMKVNLLVRSQAEIRAGLEDETIHFAIVNTHNGSAVSNIDYTMLGDISFVPYVAKSNEIVSLPADEQYLALKESRQFILKSFLDEDMHKRVILSANYEVVDQFAMAIKLSQMDLGWTLLPKNSSSIDYIANNLIRVDCKKIESGISIPLSLWNLQSKPILEIKKSINNAINLYLKKSSADR</sequence>
<dbReference type="PANTHER" id="PTHR30126">
    <property type="entry name" value="HTH-TYPE TRANSCRIPTIONAL REGULATOR"/>
    <property type="match status" value="1"/>
</dbReference>
<reference evidence="6 7" key="1">
    <citation type="submission" date="2018-09" db="EMBL/GenBank/DDBJ databases">
        <authorList>
            <person name="Wang Z."/>
        </authorList>
    </citation>
    <scope>NUCLEOTIDE SEQUENCE [LARGE SCALE GENOMIC DNA]</scope>
    <source>
        <strain evidence="6 7">ALS 81</strain>
    </source>
</reference>
<feature type="domain" description="HTH lysR-type" evidence="5">
    <location>
        <begin position="3"/>
        <end position="60"/>
    </location>
</feature>
<keyword evidence="7" id="KW-1185">Reference proteome</keyword>
<dbReference type="GO" id="GO:0003700">
    <property type="term" value="F:DNA-binding transcription factor activity"/>
    <property type="evidence" value="ECO:0007669"/>
    <property type="project" value="InterPro"/>
</dbReference>
<dbReference type="Pfam" id="PF00126">
    <property type="entry name" value="HTH_1"/>
    <property type="match status" value="1"/>
</dbReference>
<evidence type="ECO:0000256" key="3">
    <source>
        <dbReference type="ARBA" id="ARBA00023125"/>
    </source>
</evidence>
<gene>
    <name evidence="6" type="ORF">DBZ36_09590</name>
</gene>
<dbReference type="InterPro" id="IPR036388">
    <property type="entry name" value="WH-like_DNA-bd_sf"/>
</dbReference>
<dbReference type="Gene3D" id="3.40.190.290">
    <property type="match status" value="1"/>
</dbReference>
<evidence type="ECO:0000313" key="6">
    <source>
        <dbReference type="EMBL" id="RKF18649.1"/>
    </source>
</evidence>
<keyword evidence="2" id="KW-0805">Transcription regulation</keyword>
<dbReference type="InterPro" id="IPR000847">
    <property type="entry name" value="LysR_HTH_N"/>
</dbReference>
<dbReference type="AlphaFoldDB" id="A0A420ED41"/>
<comment type="similarity">
    <text evidence="1">Belongs to the LysR transcriptional regulatory family.</text>
</comment>
<proteinExistence type="inferred from homology"/>
<dbReference type="Gene3D" id="1.10.10.10">
    <property type="entry name" value="Winged helix-like DNA-binding domain superfamily/Winged helix DNA-binding domain"/>
    <property type="match status" value="1"/>
</dbReference>
<dbReference type="EMBL" id="RAQO01000005">
    <property type="protein sequence ID" value="RKF18649.1"/>
    <property type="molecule type" value="Genomic_DNA"/>
</dbReference>
<accession>A0A420ED41</accession>
<dbReference type="SUPFAM" id="SSF46785">
    <property type="entry name" value="Winged helix' DNA-binding domain"/>
    <property type="match status" value="1"/>
</dbReference>
<evidence type="ECO:0000256" key="4">
    <source>
        <dbReference type="ARBA" id="ARBA00023163"/>
    </source>
</evidence>
<dbReference type="Pfam" id="PF03466">
    <property type="entry name" value="LysR_substrate"/>
    <property type="match status" value="1"/>
</dbReference>
<dbReference type="GO" id="GO:0000976">
    <property type="term" value="F:transcription cis-regulatory region binding"/>
    <property type="evidence" value="ECO:0007669"/>
    <property type="project" value="TreeGrafter"/>
</dbReference>
<dbReference type="InterPro" id="IPR005119">
    <property type="entry name" value="LysR_subst-bd"/>
</dbReference>